<feature type="non-terminal residue" evidence="1">
    <location>
        <position position="134"/>
    </location>
</feature>
<name>A0A381SLM5_9ZZZZ</name>
<reference evidence="1" key="1">
    <citation type="submission" date="2018-05" db="EMBL/GenBank/DDBJ databases">
        <authorList>
            <person name="Lanie J.A."/>
            <person name="Ng W.-L."/>
            <person name="Kazmierczak K.M."/>
            <person name="Andrzejewski T.M."/>
            <person name="Davidsen T.M."/>
            <person name="Wayne K.J."/>
            <person name="Tettelin H."/>
            <person name="Glass J.I."/>
            <person name="Rusch D."/>
            <person name="Podicherti R."/>
            <person name="Tsui H.-C.T."/>
            <person name="Winkler M.E."/>
        </authorList>
    </citation>
    <scope>NUCLEOTIDE SEQUENCE</scope>
</reference>
<dbReference type="EMBL" id="UINC01003281">
    <property type="protein sequence ID" value="SVA04952.1"/>
    <property type="molecule type" value="Genomic_DNA"/>
</dbReference>
<organism evidence="1">
    <name type="scientific">marine metagenome</name>
    <dbReference type="NCBI Taxonomy" id="408172"/>
    <lineage>
        <taxon>unclassified sequences</taxon>
        <taxon>metagenomes</taxon>
        <taxon>ecological metagenomes</taxon>
    </lineage>
</organism>
<proteinExistence type="predicted"/>
<sequence length="134" mass="15219">MGAHTRVMLLDLLVERSQFGHGGNQEIIRPLAEAGSVEVLLLTPQMQSFEVGERAQSEGEVALTDDDVPHWDDEYGFWQECVVEISGNPVRFRRIAMPMHGDDELTAEWLERLGVDAVYCSGSRRNVSIWEDWM</sequence>
<evidence type="ECO:0000313" key="1">
    <source>
        <dbReference type="EMBL" id="SVA04952.1"/>
    </source>
</evidence>
<protein>
    <submittedName>
        <fullName evidence="1">Uncharacterized protein</fullName>
    </submittedName>
</protein>
<gene>
    <name evidence="1" type="ORF">METZ01_LOCUS57806</name>
</gene>
<accession>A0A381SLM5</accession>
<dbReference type="AlphaFoldDB" id="A0A381SLM5"/>